<name>A0A3M7QQV1_BRAPC</name>
<comment type="caution">
    <text evidence="1">The sequence shown here is derived from an EMBL/GenBank/DDBJ whole genome shotgun (WGS) entry which is preliminary data.</text>
</comment>
<organism evidence="1 2">
    <name type="scientific">Brachionus plicatilis</name>
    <name type="common">Marine rotifer</name>
    <name type="synonym">Brachionus muelleri</name>
    <dbReference type="NCBI Taxonomy" id="10195"/>
    <lineage>
        <taxon>Eukaryota</taxon>
        <taxon>Metazoa</taxon>
        <taxon>Spiralia</taxon>
        <taxon>Gnathifera</taxon>
        <taxon>Rotifera</taxon>
        <taxon>Eurotatoria</taxon>
        <taxon>Monogononta</taxon>
        <taxon>Pseudotrocha</taxon>
        <taxon>Ploima</taxon>
        <taxon>Brachionidae</taxon>
        <taxon>Brachionus</taxon>
    </lineage>
</organism>
<keyword evidence="2" id="KW-1185">Reference proteome</keyword>
<dbReference type="AlphaFoldDB" id="A0A3M7QQV1"/>
<gene>
    <name evidence="1" type="ORF">BpHYR1_015430</name>
</gene>
<reference evidence="1 2" key="1">
    <citation type="journal article" date="2018" name="Sci. Rep.">
        <title>Genomic signatures of local adaptation to the degree of environmental predictability in rotifers.</title>
        <authorList>
            <person name="Franch-Gras L."/>
            <person name="Hahn C."/>
            <person name="Garcia-Roger E.M."/>
            <person name="Carmona M.J."/>
            <person name="Serra M."/>
            <person name="Gomez A."/>
        </authorList>
    </citation>
    <scope>NUCLEOTIDE SEQUENCE [LARGE SCALE GENOMIC DNA]</scope>
    <source>
        <strain evidence="1">HYR1</strain>
    </source>
</reference>
<dbReference type="Proteomes" id="UP000276133">
    <property type="component" value="Unassembled WGS sequence"/>
</dbReference>
<dbReference type="EMBL" id="REGN01005372">
    <property type="protein sequence ID" value="RNA13589.1"/>
    <property type="molecule type" value="Genomic_DNA"/>
</dbReference>
<proteinExistence type="predicted"/>
<feature type="non-terminal residue" evidence="1">
    <location>
        <position position="1"/>
    </location>
</feature>
<evidence type="ECO:0000313" key="2">
    <source>
        <dbReference type="Proteomes" id="UP000276133"/>
    </source>
</evidence>
<protein>
    <submittedName>
        <fullName evidence="1">Uncharacterized protein</fullName>
    </submittedName>
</protein>
<evidence type="ECO:0000313" key="1">
    <source>
        <dbReference type="EMBL" id="RNA13589.1"/>
    </source>
</evidence>
<accession>A0A3M7QQV1</accession>
<sequence length="141" mass="16311">HNLGSILNWPIYKLQIKLKKTPIEFNRITDPIAFQLILYLSLHQNDYNLDKFCALNKIDMPILSRLVQIVFSSPLCKQLVSMPLASSDPYLLAITQENAMKFEFTLRIFFSVRLVRYGDADGSVLGRDHWSCVFFTIPTQK</sequence>